<sequence length="58" mass="6192">MDERSPKPLIVAIAGLISAIMSFYTPHEGLSVSLLGVGLITAGFCALYWLADPDQNLD</sequence>
<dbReference type="RefSeq" id="WP_202074225.1">
    <property type="nucleotide sequence ID" value="NZ_AP027142.1"/>
</dbReference>
<keyword evidence="1" id="KW-0812">Transmembrane</keyword>
<feature type="transmembrane region" description="Helical" evidence="1">
    <location>
        <begin position="7"/>
        <end position="24"/>
    </location>
</feature>
<keyword evidence="1" id="KW-0472">Membrane</keyword>
<organism evidence="2 3">
    <name type="scientific">Methylocystis iwaonis</name>
    <dbReference type="NCBI Taxonomy" id="2885079"/>
    <lineage>
        <taxon>Bacteria</taxon>
        <taxon>Pseudomonadati</taxon>
        <taxon>Pseudomonadota</taxon>
        <taxon>Alphaproteobacteria</taxon>
        <taxon>Hyphomicrobiales</taxon>
        <taxon>Methylocystaceae</taxon>
        <taxon>Methylocystis</taxon>
    </lineage>
</organism>
<proteinExistence type="predicted"/>
<evidence type="ECO:0000256" key="1">
    <source>
        <dbReference type="SAM" id="Phobius"/>
    </source>
</evidence>
<gene>
    <name evidence="2" type="ORF">SS37A_17330</name>
</gene>
<name>A0ABM8E8A6_9HYPH</name>
<evidence type="ECO:0000313" key="2">
    <source>
        <dbReference type="EMBL" id="BDV34204.1"/>
    </source>
</evidence>
<protein>
    <submittedName>
        <fullName evidence="2">Uncharacterized protein</fullName>
    </submittedName>
</protein>
<keyword evidence="3" id="KW-1185">Reference proteome</keyword>
<feature type="transmembrane region" description="Helical" evidence="1">
    <location>
        <begin position="30"/>
        <end position="51"/>
    </location>
</feature>
<keyword evidence="1" id="KW-1133">Transmembrane helix</keyword>
<accession>A0ABM8E8A6</accession>
<evidence type="ECO:0000313" key="3">
    <source>
        <dbReference type="Proteomes" id="UP001317629"/>
    </source>
</evidence>
<dbReference type="EMBL" id="AP027142">
    <property type="protein sequence ID" value="BDV34204.1"/>
    <property type="molecule type" value="Genomic_DNA"/>
</dbReference>
<dbReference type="Proteomes" id="UP001317629">
    <property type="component" value="Chromosome"/>
</dbReference>
<reference evidence="2 3" key="1">
    <citation type="journal article" date="2023" name="Int. J. Syst. Evol. Microbiol.">
        <title>Methylocystis iwaonis sp. nov., a type II methane-oxidizing bacterium from surface soil of a rice paddy field in Japan, and emended description of the genus Methylocystis (ex Whittenbury et al. 1970) Bowman et al. 1993.</title>
        <authorList>
            <person name="Kaise H."/>
            <person name="Sawadogo J.B."/>
            <person name="Alam M.S."/>
            <person name="Ueno C."/>
            <person name="Dianou D."/>
            <person name="Shinjo R."/>
            <person name="Asakawa S."/>
        </authorList>
    </citation>
    <scope>NUCLEOTIDE SEQUENCE [LARGE SCALE GENOMIC DNA]</scope>
    <source>
        <strain evidence="2 3">SS37A-Re</strain>
    </source>
</reference>